<dbReference type="OrthoDB" id="2146076at2"/>
<dbReference type="EMBL" id="BCMF01000008">
    <property type="protein sequence ID" value="GAW99855.1"/>
    <property type="molecule type" value="Genomic_DNA"/>
</dbReference>
<evidence type="ECO:0000313" key="2">
    <source>
        <dbReference type="Proteomes" id="UP000198374"/>
    </source>
</evidence>
<protein>
    <recommendedName>
        <fullName evidence="3">Chemotaxis protein</fullName>
    </recommendedName>
</protein>
<name>A0A1Z5IDV1_9LACO</name>
<evidence type="ECO:0000313" key="1">
    <source>
        <dbReference type="EMBL" id="GAW99855.1"/>
    </source>
</evidence>
<gene>
    <name evidence="1" type="ORF">IWT30_01828</name>
</gene>
<accession>A0A1Z5IDV1</accession>
<evidence type="ECO:0008006" key="3">
    <source>
        <dbReference type="Google" id="ProtNLM"/>
    </source>
</evidence>
<dbReference type="RefSeq" id="WP_089109642.1">
    <property type="nucleotide sequence ID" value="NZ_BCMF01000008.1"/>
</dbReference>
<proteinExistence type="predicted"/>
<comment type="caution">
    <text evidence="1">The sequence shown here is derived from an EMBL/GenBank/DDBJ whole genome shotgun (WGS) entry which is preliminary data.</text>
</comment>
<keyword evidence="2" id="KW-1185">Reference proteome</keyword>
<reference evidence="1 2" key="1">
    <citation type="submission" date="2015-11" db="EMBL/GenBank/DDBJ databases">
        <title>Draft genome sequences of new species of the genus Lactobacillus isolated from orchardgrass silage.</title>
        <authorList>
            <person name="Tohno M."/>
            <person name="Tanizawa Y."/>
            <person name="Arita M."/>
        </authorList>
    </citation>
    <scope>NUCLEOTIDE SEQUENCE [LARGE SCALE GENOMIC DNA]</scope>
    <source>
        <strain evidence="1 2">IWT30</strain>
    </source>
</reference>
<sequence length="144" mass="16021">MKPKTMASYLPALSKVIEDTEKTGSDMNPDFEKLRQAIDDNAVADLGTATLAATKATFQKGTDAYTENLNRLQQASVPVRILGRHKQLVAAYRNYSQACQAMVDSIDPENQTVDVETFNDSEHEQENMMEKITSAAQRIMSMVM</sequence>
<dbReference type="AlphaFoldDB" id="A0A1Z5IDV1"/>
<dbReference type="Proteomes" id="UP000198374">
    <property type="component" value="Unassembled WGS sequence"/>
</dbReference>
<organism evidence="1 2">
    <name type="scientific">Secundilactobacillus mixtipabuli</name>
    <dbReference type="NCBI Taxonomy" id="1435342"/>
    <lineage>
        <taxon>Bacteria</taxon>
        <taxon>Bacillati</taxon>
        <taxon>Bacillota</taxon>
        <taxon>Bacilli</taxon>
        <taxon>Lactobacillales</taxon>
        <taxon>Lactobacillaceae</taxon>
        <taxon>Secundilactobacillus</taxon>
    </lineage>
</organism>